<reference evidence="1 2" key="1">
    <citation type="submission" date="2019-01" db="EMBL/GenBank/DDBJ databases">
        <authorList>
            <person name="Chen W.-M."/>
        </authorList>
    </citation>
    <scope>NUCLEOTIDE SEQUENCE [LARGE SCALE GENOMIC DNA]</scope>
    <source>
        <strain evidence="1 2">TLA-22</strain>
    </source>
</reference>
<name>A0A437JBS7_9SPHN</name>
<gene>
    <name evidence="1" type="ORF">ENE74_01490</name>
</gene>
<evidence type="ECO:0000313" key="1">
    <source>
        <dbReference type="EMBL" id="RVT43335.1"/>
    </source>
</evidence>
<dbReference type="AlphaFoldDB" id="A0A437JBS7"/>
<dbReference type="Proteomes" id="UP000282977">
    <property type="component" value="Unassembled WGS sequence"/>
</dbReference>
<dbReference type="RefSeq" id="WP_127688871.1">
    <property type="nucleotide sequence ID" value="NZ_RZUL01000001.1"/>
</dbReference>
<evidence type="ECO:0000313" key="2">
    <source>
        <dbReference type="Proteomes" id="UP000282977"/>
    </source>
</evidence>
<organism evidence="1 2">
    <name type="scientific">Sphingobium algorifonticola</name>
    <dbReference type="NCBI Taxonomy" id="2008318"/>
    <lineage>
        <taxon>Bacteria</taxon>
        <taxon>Pseudomonadati</taxon>
        <taxon>Pseudomonadota</taxon>
        <taxon>Alphaproteobacteria</taxon>
        <taxon>Sphingomonadales</taxon>
        <taxon>Sphingomonadaceae</taxon>
        <taxon>Sphingobium</taxon>
    </lineage>
</organism>
<protein>
    <recommendedName>
        <fullName evidence="3">Flagellar FliJ protein</fullName>
    </recommendedName>
</protein>
<proteinExistence type="predicted"/>
<comment type="caution">
    <text evidence="1">The sequence shown here is derived from an EMBL/GenBank/DDBJ whole genome shotgun (WGS) entry which is preliminary data.</text>
</comment>
<accession>A0A437JBS7</accession>
<keyword evidence="2" id="KW-1185">Reference proteome</keyword>
<dbReference type="EMBL" id="RZUL01000001">
    <property type="protein sequence ID" value="RVT43335.1"/>
    <property type="molecule type" value="Genomic_DNA"/>
</dbReference>
<evidence type="ECO:0008006" key="3">
    <source>
        <dbReference type="Google" id="ProtNLM"/>
    </source>
</evidence>
<sequence length="140" mass="15931">MKGLLARRHRVLRARHVQHALAVADTVRAQDEANAIANNAQRLSQVRKQLFQTDSMSSGAAFGAYRELADRLEQAGRQLDGALYDANLRLEEKQGRRIEANREKEIAARLKDQTRTLMAERQEARIAALPRYRRIQKAEG</sequence>
<dbReference type="OrthoDB" id="7478373at2"/>